<dbReference type="Pfam" id="PF12937">
    <property type="entry name" value="F-box-like"/>
    <property type="match status" value="1"/>
</dbReference>
<dbReference type="InterPro" id="IPR001810">
    <property type="entry name" value="F-box_dom"/>
</dbReference>
<evidence type="ECO:0000313" key="3">
    <source>
        <dbReference type="Proteomes" id="UP000193467"/>
    </source>
</evidence>
<dbReference type="SUPFAM" id="SSF52047">
    <property type="entry name" value="RNI-like"/>
    <property type="match status" value="1"/>
</dbReference>
<proteinExistence type="predicted"/>
<sequence>MPALPTEIILQIFANVAESYAADATLKACALVSRSFLDPARDFLYAQVSATFVEDRYYKLAPAFPIVEVGLEGATSLVGVAQGRLSSVAAYPHLAPRVRSVILRDETFNVKDEDALRDTYNRAVSMVLAYCDGATALKLVANSAWAINAVALAIAGKGEQFSKLEYREGHIHLLDDAGLERMASQLPLLLRQLSRANDLALARIVIKSQSPNDQVAIAPILRLAIKSGNLTSFAAFTSTSHFTLRTLTLTSRRVVDISLFVNLRHLSFRGPSSRTDKAEALTATLLTAPTSLKSLELRTARLLSPNGFILPPSVEILTMELADLPYCRLNAPSSGSCFFRQLCALVSEPNISLQRLNLTLERGNDVVLDNYGYSAEMRDLLAQACVVGGVACERPLPVVEFPADDHGSQGTRRE</sequence>
<feature type="domain" description="F-box" evidence="1">
    <location>
        <begin position="2"/>
        <end position="48"/>
    </location>
</feature>
<dbReference type="AlphaFoldDB" id="A0A1Y2FZM8"/>
<gene>
    <name evidence="2" type="ORF">BCR35DRAFT_300020</name>
</gene>
<evidence type="ECO:0000259" key="1">
    <source>
        <dbReference type="Pfam" id="PF12937"/>
    </source>
</evidence>
<comment type="caution">
    <text evidence="2">The sequence shown here is derived from an EMBL/GenBank/DDBJ whole genome shotgun (WGS) entry which is preliminary data.</text>
</comment>
<reference evidence="2 3" key="1">
    <citation type="submission" date="2016-07" db="EMBL/GenBank/DDBJ databases">
        <title>Pervasive Adenine N6-methylation of Active Genes in Fungi.</title>
        <authorList>
            <consortium name="DOE Joint Genome Institute"/>
            <person name="Mondo S.J."/>
            <person name="Dannebaum R.O."/>
            <person name="Kuo R.C."/>
            <person name="Labutti K."/>
            <person name="Haridas S."/>
            <person name="Kuo A."/>
            <person name="Salamov A."/>
            <person name="Ahrendt S.R."/>
            <person name="Lipzen A."/>
            <person name="Sullivan W."/>
            <person name="Andreopoulos W.B."/>
            <person name="Clum A."/>
            <person name="Lindquist E."/>
            <person name="Daum C."/>
            <person name="Ramamoorthy G.K."/>
            <person name="Gryganskyi A."/>
            <person name="Culley D."/>
            <person name="Magnuson J.K."/>
            <person name="James T.Y."/>
            <person name="O'Malley M.A."/>
            <person name="Stajich J.E."/>
            <person name="Spatafora J.W."/>
            <person name="Visel A."/>
            <person name="Grigoriev I.V."/>
        </authorList>
    </citation>
    <scope>NUCLEOTIDE SEQUENCE [LARGE SCALE GENOMIC DNA]</scope>
    <source>
        <strain evidence="2 3">62-1032</strain>
    </source>
</reference>
<name>A0A1Y2FZM8_9BASI</name>
<dbReference type="InParanoid" id="A0A1Y2FZM8"/>
<dbReference type="EMBL" id="MCGR01000005">
    <property type="protein sequence ID" value="ORY89627.1"/>
    <property type="molecule type" value="Genomic_DNA"/>
</dbReference>
<dbReference type="Proteomes" id="UP000193467">
    <property type="component" value="Unassembled WGS sequence"/>
</dbReference>
<organism evidence="2 3">
    <name type="scientific">Leucosporidium creatinivorum</name>
    <dbReference type="NCBI Taxonomy" id="106004"/>
    <lineage>
        <taxon>Eukaryota</taxon>
        <taxon>Fungi</taxon>
        <taxon>Dikarya</taxon>
        <taxon>Basidiomycota</taxon>
        <taxon>Pucciniomycotina</taxon>
        <taxon>Microbotryomycetes</taxon>
        <taxon>Leucosporidiales</taxon>
        <taxon>Leucosporidium</taxon>
    </lineage>
</organism>
<keyword evidence="3" id="KW-1185">Reference proteome</keyword>
<accession>A0A1Y2FZM8</accession>
<evidence type="ECO:0000313" key="2">
    <source>
        <dbReference type="EMBL" id="ORY89627.1"/>
    </source>
</evidence>
<protein>
    <recommendedName>
        <fullName evidence="1">F-box domain-containing protein</fullName>
    </recommendedName>
</protein>